<protein>
    <submittedName>
        <fullName evidence="2">Uncharacterized protein</fullName>
    </submittedName>
</protein>
<dbReference type="RefSeq" id="WP_182705415.1">
    <property type="nucleotide sequence ID" value="NZ_JACJII010000001.1"/>
</dbReference>
<organism evidence="2 3">
    <name type="scientific">Thermomonospora cellulosilytica</name>
    <dbReference type="NCBI Taxonomy" id="1411118"/>
    <lineage>
        <taxon>Bacteria</taxon>
        <taxon>Bacillati</taxon>
        <taxon>Actinomycetota</taxon>
        <taxon>Actinomycetes</taxon>
        <taxon>Streptosporangiales</taxon>
        <taxon>Thermomonosporaceae</taxon>
        <taxon>Thermomonospora</taxon>
    </lineage>
</organism>
<evidence type="ECO:0000256" key="1">
    <source>
        <dbReference type="SAM" id="MobiDB-lite"/>
    </source>
</evidence>
<gene>
    <name evidence="2" type="ORF">HNR21_002620</name>
</gene>
<feature type="compositionally biased region" description="Low complexity" evidence="1">
    <location>
        <begin position="44"/>
        <end position="55"/>
    </location>
</feature>
<accession>A0A7W3MXH7</accession>
<comment type="caution">
    <text evidence="2">The sequence shown here is derived from an EMBL/GenBank/DDBJ whole genome shotgun (WGS) entry which is preliminary data.</text>
</comment>
<evidence type="ECO:0000313" key="2">
    <source>
        <dbReference type="EMBL" id="MBA9003738.1"/>
    </source>
</evidence>
<dbReference type="EMBL" id="JACJII010000001">
    <property type="protein sequence ID" value="MBA9003738.1"/>
    <property type="molecule type" value="Genomic_DNA"/>
</dbReference>
<dbReference type="AlphaFoldDB" id="A0A7W3MXH7"/>
<keyword evidence="3" id="KW-1185">Reference proteome</keyword>
<sequence length="64" mass="6699">MRTTAGIVTFTDGTAHVDDAELAAALREVPDVFGIAEEGGAKGPSSSPARPARSSTNRRRTKED</sequence>
<evidence type="ECO:0000313" key="3">
    <source>
        <dbReference type="Proteomes" id="UP000539313"/>
    </source>
</evidence>
<proteinExistence type="predicted"/>
<dbReference type="Proteomes" id="UP000539313">
    <property type="component" value="Unassembled WGS sequence"/>
</dbReference>
<reference evidence="2 3" key="1">
    <citation type="submission" date="2020-08" db="EMBL/GenBank/DDBJ databases">
        <title>Sequencing the genomes of 1000 actinobacteria strains.</title>
        <authorList>
            <person name="Klenk H.-P."/>
        </authorList>
    </citation>
    <scope>NUCLEOTIDE SEQUENCE [LARGE SCALE GENOMIC DNA]</scope>
    <source>
        <strain evidence="2 3">DSM 45823</strain>
    </source>
</reference>
<feature type="region of interest" description="Disordered" evidence="1">
    <location>
        <begin position="35"/>
        <end position="64"/>
    </location>
</feature>
<name>A0A7W3MXH7_9ACTN</name>